<feature type="region of interest" description="Disordered" evidence="1">
    <location>
        <begin position="1"/>
        <end position="24"/>
    </location>
</feature>
<dbReference type="EMBL" id="LUFC02000634">
    <property type="protein sequence ID" value="KAF4495521.1"/>
    <property type="molecule type" value="Genomic_DNA"/>
</dbReference>
<evidence type="ECO:0000313" key="2">
    <source>
        <dbReference type="EMBL" id="KAF4495521.1"/>
    </source>
</evidence>
<dbReference type="SUPFAM" id="SSF53335">
    <property type="entry name" value="S-adenosyl-L-methionine-dependent methyltransferases"/>
    <property type="match status" value="1"/>
</dbReference>
<dbReference type="OrthoDB" id="5382952at2759"/>
<gene>
    <name evidence="2" type="ORF">FAGAP_8343</name>
</gene>
<accession>A0A9P5B654</accession>
<reference evidence="2" key="1">
    <citation type="submission" date="2020-01" db="EMBL/GenBank/DDBJ databases">
        <title>Identification and distribution of gene clusters putatively required for synthesis of sphingolipid metabolism inhibitors in phylogenetically diverse species of the filamentous fungus Fusarium.</title>
        <authorList>
            <person name="Kim H.-S."/>
            <person name="Busman M."/>
            <person name="Brown D.W."/>
            <person name="Divon H."/>
            <person name="Uhlig S."/>
            <person name="Proctor R.H."/>
        </authorList>
    </citation>
    <scope>NUCLEOTIDE SEQUENCE</scope>
    <source>
        <strain evidence="2">NRRL 31653</strain>
    </source>
</reference>
<feature type="compositionally biased region" description="Polar residues" evidence="1">
    <location>
        <begin position="1"/>
        <end position="20"/>
    </location>
</feature>
<proteinExistence type="predicted"/>
<evidence type="ECO:0000313" key="3">
    <source>
        <dbReference type="Proteomes" id="UP000737391"/>
    </source>
</evidence>
<dbReference type="AlphaFoldDB" id="A0A9P5B654"/>
<dbReference type="Proteomes" id="UP000737391">
    <property type="component" value="Unassembled WGS sequence"/>
</dbReference>
<dbReference type="InterPro" id="IPR029063">
    <property type="entry name" value="SAM-dependent_MTases_sf"/>
</dbReference>
<organism evidence="2 3">
    <name type="scientific">Fusarium agapanthi</name>
    <dbReference type="NCBI Taxonomy" id="1803897"/>
    <lineage>
        <taxon>Eukaryota</taxon>
        <taxon>Fungi</taxon>
        <taxon>Dikarya</taxon>
        <taxon>Ascomycota</taxon>
        <taxon>Pezizomycotina</taxon>
        <taxon>Sordariomycetes</taxon>
        <taxon>Hypocreomycetidae</taxon>
        <taxon>Hypocreales</taxon>
        <taxon>Nectriaceae</taxon>
        <taxon>Fusarium</taxon>
        <taxon>Fusarium fujikuroi species complex</taxon>
    </lineage>
</organism>
<evidence type="ECO:0000256" key="1">
    <source>
        <dbReference type="SAM" id="MobiDB-lite"/>
    </source>
</evidence>
<protein>
    <recommendedName>
        <fullName evidence="4">Methyltransferase type 11 domain-containing protein</fullName>
    </recommendedName>
</protein>
<evidence type="ECO:0008006" key="4">
    <source>
        <dbReference type="Google" id="ProtNLM"/>
    </source>
</evidence>
<feature type="region of interest" description="Disordered" evidence="1">
    <location>
        <begin position="188"/>
        <end position="230"/>
    </location>
</feature>
<sequence length="261" mass="28596">MTRNSPASQTTQEPRSSNDLFSADRMNPGAIARGAMIENRNAVSEISQRTWMSKKPTRYLPSTSTTAGRRSRLPQVGRIPKVFPFAPQSFAAVVYRFPVAAPEVHYRSILTEARRVLKPGGFIELSILDVDLNNMGNRGRRTVRRLKERINEKTPDTSLGSTADLIIRLLGKVGFTTIKAARVGVPVASSGTRSDSKADKGKATAEKKKDPLADEGITKMNPSGKRIWSDKPLLSESEELGTSLKLMVCCAQAPLERITSV</sequence>
<keyword evidence="3" id="KW-1185">Reference proteome</keyword>
<dbReference type="Gene3D" id="3.40.50.150">
    <property type="entry name" value="Vaccinia Virus protein VP39"/>
    <property type="match status" value="1"/>
</dbReference>
<feature type="compositionally biased region" description="Basic and acidic residues" evidence="1">
    <location>
        <begin position="194"/>
        <end position="212"/>
    </location>
</feature>
<name>A0A9P5B654_9HYPO</name>
<comment type="caution">
    <text evidence="2">The sequence shown here is derived from an EMBL/GenBank/DDBJ whole genome shotgun (WGS) entry which is preliminary data.</text>
</comment>
<dbReference type="CDD" id="cd02440">
    <property type="entry name" value="AdoMet_MTases"/>
    <property type="match status" value="1"/>
</dbReference>